<feature type="compositionally biased region" description="Low complexity" evidence="1">
    <location>
        <begin position="116"/>
        <end position="130"/>
    </location>
</feature>
<name>A0AAI8VW79_9PEZI</name>
<evidence type="ECO:0000256" key="2">
    <source>
        <dbReference type="SAM" id="Phobius"/>
    </source>
</evidence>
<evidence type="ECO:0000313" key="4">
    <source>
        <dbReference type="Proteomes" id="UP001295740"/>
    </source>
</evidence>
<dbReference type="AlphaFoldDB" id="A0AAI8VW79"/>
<feature type="region of interest" description="Disordered" evidence="1">
    <location>
        <begin position="96"/>
        <end position="193"/>
    </location>
</feature>
<evidence type="ECO:0000313" key="3">
    <source>
        <dbReference type="EMBL" id="CAJ2512192.1"/>
    </source>
</evidence>
<proteinExistence type="predicted"/>
<keyword evidence="2" id="KW-0812">Transmembrane</keyword>
<dbReference type="EMBL" id="CAUWAG010000019">
    <property type="protein sequence ID" value="CAJ2512192.1"/>
    <property type="molecule type" value="Genomic_DNA"/>
</dbReference>
<organism evidence="3 4">
    <name type="scientific">Anthostomella pinea</name>
    <dbReference type="NCBI Taxonomy" id="933095"/>
    <lineage>
        <taxon>Eukaryota</taxon>
        <taxon>Fungi</taxon>
        <taxon>Dikarya</taxon>
        <taxon>Ascomycota</taxon>
        <taxon>Pezizomycotina</taxon>
        <taxon>Sordariomycetes</taxon>
        <taxon>Xylariomycetidae</taxon>
        <taxon>Xylariales</taxon>
        <taxon>Xylariaceae</taxon>
        <taxon>Anthostomella</taxon>
    </lineage>
</organism>
<comment type="caution">
    <text evidence="3">The sequence shown here is derived from an EMBL/GenBank/DDBJ whole genome shotgun (WGS) entry which is preliminary data.</text>
</comment>
<accession>A0AAI8VW79</accession>
<reference evidence="3" key="1">
    <citation type="submission" date="2023-10" db="EMBL/GenBank/DDBJ databases">
        <authorList>
            <person name="Hackl T."/>
        </authorList>
    </citation>
    <scope>NUCLEOTIDE SEQUENCE</scope>
</reference>
<keyword evidence="2" id="KW-0472">Membrane</keyword>
<protein>
    <submittedName>
        <fullName evidence="3">Uu.00g052070.m01.CDS01</fullName>
    </submittedName>
</protein>
<feature type="compositionally biased region" description="Polar residues" evidence="1">
    <location>
        <begin position="142"/>
        <end position="153"/>
    </location>
</feature>
<evidence type="ECO:0000256" key="1">
    <source>
        <dbReference type="SAM" id="MobiDB-lite"/>
    </source>
</evidence>
<gene>
    <name evidence="3" type="ORF">KHLLAP_LOCUS12660</name>
</gene>
<dbReference type="Proteomes" id="UP001295740">
    <property type="component" value="Unassembled WGS sequence"/>
</dbReference>
<sequence length="267" mass="28653">MAVLGRFHAAVFEELLEEVAEDHILRHLLTDLLFVGSHLAICSTNSVPASLMPIGSGSSAIIGPHRPMMMQLGGGIGTASQNCAYWSTFRKIRKSENPSLPTLPPLDDDSNQVTIPSTSAHSPSHSAARSQDIPLLPIHRTPTATPESSHPQVNQPPPLAHIQSPALHDAPDNLNNPPDLEQGGHAVMPRPATSEGWYHNQRTAVGGQEPVPDEANQPQSRGRRWVGKHLRAAKWSACARLWAAYCTILAGLGIIAIVVTVAVVGRQ</sequence>
<feature type="transmembrane region" description="Helical" evidence="2">
    <location>
        <begin position="242"/>
        <end position="264"/>
    </location>
</feature>
<keyword evidence="4" id="KW-1185">Reference proteome</keyword>
<keyword evidence="2" id="KW-1133">Transmembrane helix</keyword>